<dbReference type="Gene3D" id="3.30.450.40">
    <property type="match status" value="1"/>
</dbReference>
<dbReference type="Pfam" id="PF01628">
    <property type="entry name" value="HrcA"/>
    <property type="match status" value="1"/>
</dbReference>
<evidence type="ECO:0000313" key="7">
    <source>
        <dbReference type="EMBL" id="MDO8167913.1"/>
    </source>
</evidence>
<dbReference type="InterPro" id="IPR036388">
    <property type="entry name" value="WH-like_DNA-bd_sf"/>
</dbReference>
<gene>
    <name evidence="5 7" type="primary">hrcA</name>
    <name evidence="7" type="ORF">OC680_00235</name>
</gene>
<accession>A0ABT9DCS1</accession>
<keyword evidence="1 5" id="KW-0678">Repressor</keyword>
<evidence type="ECO:0000256" key="3">
    <source>
        <dbReference type="ARBA" id="ARBA00023016"/>
    </source>
</evidence>
<dbReference type="Gene3D" id="1.10.10.10">
    <property type="entry name" value="Winged helix-like DNA-binding domain superfamily/Winged helix DNA-binding domain"/>
    <property type="match status" value="1"/>
</dbReference>
<proteinExistence type="inferred from homology"/>
<evidence type="ECO:0000256" key="5">
    <source>
        <dbReference type="HAMAP-Rule" id="MF_00081"/>
    </source>
</evidence>
<dbReference type="InterPro" id="IPR029016">
    <property type="entry name" value="GAF-like_dom_sf"/>
</dbReference>
<name>A0ABT9DCS1_9MOLU</name>
<dbReference type="InterPro" id="IPR021153">
    <property type="entry name" value="HrcA_C"/>
</dbReference>
<reference evidence="7 8" key="1">
    <citation type="journal article" date="2023" name="Int. J. Syst. Evol. Microbiol.">
        <title>The observation of taxonomic boundaries for the 16SrII and 16SrXXV phytoplasmas using genome-based delimitation.</title>
        <authorList>
            <person name="Rodrigues Jardim B."/>
            <person name="Tran-Nguyen L.T.T."/>
            <person name="Gambley C."/>
            <person name="Al-Sadi A.M."/>
            <person name="Al-Subhi A.M."/>
            <person name="Foissac X."/>
            <person name="Salar P."/>
            <person name="Cai H."/>
            <person name="Yang J.Y."/>
            <person name="Davis R."/>
            <person name="Jones L."/>
            <person name="Rodoni B."/>
            <person name="Constable F.E."/>
        </authorList>
    </citation>
    <scope>NUCLEOTIDE SEQUENCE [LARGE SCALE GENOMIC DNA]</scope>
    <source>
        <strain evidence="7">BAWM-155c</strain>
    </source>
</reference>
<keyword evidence="8" id="KW-1185">Reference proteome</keyword>
<keyword evidence="2 5" id="KW-0805">Transcription regulation</keyword>
<dbReference type="SUPFAM" id="SSF46785">
    <property type="entry name" value="Winged helix' DNA-binding domain"/>
    <property type="match status" value="1"/>
</dbReference>
<dbReference type="PANTHER" id="PTHR34824">
    <property type="entry name" value="HEAT-INDUCIBLE TRANSCRIPTION REPRESSOR HRCA"/>
    <property type="match status" value="1"/>
</dbReference>
<evidence type="ECO:0000259" key="6">
    <source>
        <dbReference type="Pfam" id="PF01628"/>
    </source>
</evidence>
<dbReference type="EMBL" id="JAOSID010000001">
    <property type="protein sequence ID" value="MDO8167913.1"/>
    <property type="molecule type" value="Genomic_DNA"/>
</dbReference>
<organism evidence="7 8">
    <name type="scientific">Candidatus Phytoplasma melaleucae</name>
    <dbReference type="NCBI Taxonomy" id="2982630"/>
    <lineage>
        <taxon>Bacteria</taxon>
        <taxon>Bacillati</taxon>
        <taxon>Mycoplasmatota</taxon>
        <taxon>Mollicutes</taxon>
        <taxon>Acholeplasmatales</taxon>
        <taxon>Acholeplasmataceae</taxon>
        <taxon>Candidatus Phytoplasma</taxon>
    </lineage>
</organism>
<evidence type="ECO:0000256" key="2">
    <source>
        <dbReference type="ARBA" id="ARBA00023015"/>
    </source>
</evidence>
<dbReference type="InterPro" id="IPR023120">
    <property type="entry name" value="WHTH_transcript_rep_HrcA_IDD"/>
</dbReference>
<dbReference type="InterPro" id="IPR036390">
    <property type="entry name" value="WH_DNA-bd_sf"/>
</dbReference>
<dbReference type="SUPFAM" id="SSF55781">
    <property type="entry name" value="GAF domain-like"/>
    <property type="match status" value="1"/>
</dbReference>
<dbReference type="Gene3D" id="3.30.390.60">
    <property type="entry name" value="Heat-inducible transcription repressor hrca homolog, domain 3"/>
    <property type="match status" value="1"/>
</dbReference>
<feature type="domain" description="Heat-inducible transcription repressor HrcA C-terminal" evidence="6">
    <location>
        <begin position="112"/>
        <end position="334"/>
    </location>
</feature>
<dbReference type="PANTHER" id="PTHR34824:SF1">
    <property type="entry name" value="HEAT-INDUCIBLE TRANSCRIPTION REPRESSOR HRCA"/>
    <property type="match status" value="1"/>
</dbReference>
<dbReference type="Proteomes" id="UP001172036">
    <property type="component" value="Unassembled WGS sequence"/>
</dbReference>
<evidence type="ECO:0000256" key="1">
    <source>
        <dbReference type="ARBA" id="ARBA00022491"/>
    </source>
</evidence>
<comment type="function">
    <text evidence="5">Negative regulator of class I heat shock genes (grpE-dnaK-dnaJ and groELS operons). Prevents heat-shock induction of these operons.</text>
</comment>
<dbReference type="InterPro" id="IPR002571">
    <property type="entry name" value="HrcA"/>
</dbReference>
<evidence type="ECO:0000313" key="8">
    <source>
        <dbReference type="Proteomes" id="UP001172036"/>
    </source>
</evidence>
<evidence type="ECO:0000256" key="4">
    <source>
        <dbReference type="ARBA" id="ARBA00023163"/>
    </source>
</evidence>
<dbReference type="PIRSF" id="PIRSF005485">
    <property type="entry name" value="HrcA"/>
    <property type="match status" value="1"/>
</dbReference>
<keyword evidence="4 5" id="KW-0804">Transcription</keyword>
<comment type="similarity">
    <text evidence="5">Belongs to the HrcA family.</text>
</comment>
<dbReference type="HAMAP" id="MF_00081">
    <property type="entry name" value="HrcA"/>
    <property type="match status" value="1"/>
</dbReference>
<protein>
    <recommendedName>
        <fullName evidence="5">Heat-inducible transcription repressor HrcA</fullName>
    </recommendedName>
</protein>
<sequence>MIAKGLLILLSNRRRLILKAIVENYSKHNQPVSSKLLSCLPYLNYSSATIRHDMAQLEKKGYLQKPHISSGRIPSLKGYVFYFNNLITRNHNVIEMISLFEKFFQQKNFNKESVIEKVLKLLGNLTHYVVILVRPNILKIHKLNKIYLISVNFKQVTIVVITDHGNAQCQNVNFNFHKNFTFENLRQIIFLLNRLLFDKYLYEAIEIARNIIIQKKYFHHFYNHESLIKPLIEIFYSFLANNFHVYGVYNFINNFISHDIVTVKELLKLIESDNLSQIFFDYEKNICKLANRISLTSYSKFAIISAPYNTGDGKSEKGFIAVLGPVMMKYQEIIPILEYLSAHLSQLYER</sequence>
<dbReference type="NCBIfam" id="TIGR00331">
    <property type="entry name" value="hrcA"/>
    <property type="match status" value="1"/>
</dbReference>
<dbReference type="RefSeq" id="WP_304515115.1">
    <property type="nucleotide sequence ID" value="NZ_JAOSID010000001.1"/>
</dbReference>
<comment type="caution">
    <text evidence="7">The sequence shown here is derived from an EMBL/GenBank/DDBJ whole genome shotgun (WGS) entry which is preliminary data.</text>
</comment>
<keyword evidence="3 5" id="KW-0346">Stress response</keyword>